<reference evidence="2 3" key="1">
    <citation type="submission" date="2014-02" db="EMBL/GenBank/DDBJ databases">
        <authorList>
            <person name="Sears C."/>
            <person name="Carroll K."/>
            <person name="Sack B.R."/>
            <person name="Qadri F."/>
            <person name="Myers L.L."/>
            <person name="Chung G.-T."/>
            <person name="Escheverria P."/>
            <person name="Fraser C.M."/>
            <person name="Sadzewicz L."/>
            <person name="Shefchek K.A."/>
            <person name="Tallon L."/>
            <person name="Das S.P."/>
            <person name="Daugherty S."/>
            <person name="Mongodin E.F."/>
        </authorList>
    </citation>
    <scope>NUCLEOTIDE SEQUENCE [LARGE SCALE GENOMIC DNA]</scope>
    <source>
        <strain evidence="3">3988T(B)14</strain>
    </source>
</reference>
<proteinExistence type="predicted"/>
<dbReference type="AlphaFoldDB" id="A0A015U0I1"/>
<evidence type="ECO:0000256" key="1">
    <source>
        <dbReference type="SAM" id="Coils"/>
    </source>
</evidence>
<protein>
    <recommendedName>
        <fullName evidence="4">Type VI secretion system transmembrane protein TssO</fullName>
    </recommendedName>
</protein>
<dbReference type="Proteomes" id="UP000020529">
    <property type="component" value="Unassembled WGS sequence"/>
</dbReference>
<evidence type="ECO:0000313" key="2">
    <source>
        <dbReference type="EMBL" id="EXY76701.1"/>
    </source>
</evidence>
<sequence>MEAENKKARLKAKLRFTLVFAIALIVTTTGGVVTIVTAQKGISLLESKKAEYDNVFKKQAELNFQIEELFRDLNNLKTKRRNSSEHKHMQKLITKKRLLMENDIAMQADKSKYEVYKAMLEQIRVIQSSMDDLDRESKQRESNMEQLEKCRIKYQELTKNKLTKP</sequence>
<evidence type="ECO:0008006" key="4">
    <source>
        <dbReference type="Google" id="ProtNLM"/>
    </source>
</evidence>
<feature type="coiled-coil region" evidence="1">
    <location>
        <begin position="116"/>
        <end position="160"/>
    </location>
</feature>
<evidence type="ECO:0000313" key="3">
    <source>
        <dbReference type="Proteomes" id="UP000020529"/>
    </source>
</evidence>
<comment type="caution">
    <text evidence="2">The sequence shown here is derived from an EMBL/GenBank/DDBJ whole genome shotgun (WGS) entry which is preliminary data.</text>
</comment>
<name>A0A015U0I1_BACFG</name>
<feature type="coiled-coil region" evidence="1">
    <location>
        <begin position="59"/>
        <end position="86"/>
    </location>
</feature>
<organism evidence="2 3">
    <name type="scientific">Bacteroides fragilis str. 3988T(B)14</name>
    <dbReference type="NCBI Taxonomy" id="1339315"/>
    <lineage>
        <taxon>Bacteria</taxon>
        <taxon>Pseudomonadati</taxon>
        <taxon>Bacteroidota</taxon>
        <taxon>Bacteroidia</taxon>
        <taxon>Bacteroidales</taxon>
        <taxon>Bacteroidaceae</taxon>
        <taxon>Bacteroides</taxon>
    </lineage>
</organism>
<gene>
    <name evidence="2" type="ORF">M124_4409</name>
</gene>
<dbReference type="RefSeq" id="WP_007761341.1">
    <property type="nucleotide sequence ID" value="NZ_JGCY01000112.1"/>
</dbReference>
<dbReference type="EMBL" id="JGCY01000112">
    <property type="protein sequence ID" value="EXY76701.1"/>
    <property type="molecule type" value="Genomic_DNA"/>
</dbReference>
<keyword evidence="1" id="KW-0175">Coiled coil</keyword>
<dbReference type="PATRIC" id="fig|1339315.3.peg.357"/>
<accession>A0A015U0I1</accession>